<comment type="caution">
    <text evidence="1">The sequence shown here is derived from an EMBL/GenBank/DDBJ whole genome shotgun (WGS) entry which is preliminary data.</text>
</comment>
<reference evidence="1" key="1">
    <citation type="journal article" date="2022" name="bioRxiv">
        <title>Sequencing and chromosome-scale assembly of the giantPleurodeles waltlgenome.</title>
        <authorList>
            <person name="Brown T."/>
            <person name="Elewa A."/>
            <person name="Iarovenko S."/>
            <person name="Subramanian E."/>
            <person name="Araus A.J."/>
            <person name="Petzold A."/>
            <person name="Susuki M."/>
            <person name="Suzuki K.-i.T."/>
            <person name="Hayashi T."/>
            <person name="Toyoda A."/>
            <person name="Oliveira C."/>
            <person name="Osipova E."/>
            <person name="Leigh N.D."/>
            <person name="Simon A."/>
            <person name="Yun M.H."/>
        </authorList>
    </citation>
    <scope>NUCLEOTIDE SEQUENCE</scope>
    <source>
        <strain evidence="1">20211129_DDA</strain>
        <tissue evidence="1">Liver</tissue>
    </source>
</reference>
<dbReference type="EMBL" id="JANPWB010000013">
    <property type="protein sequence ID" value="KAJ1103588.1"/>
    <property type="molecule type" value="Genomic_DNA"/>
</dbReference>
<proteinExistence type="predicted"/>
<evidence type="ECO:0000313" key="1">
    <source>
        <dbReference type="EMBL" id="KAJ1103588.1"/>
    </source>
</evidence>
<dbReference type="AlphaFoldDB" id="A0AAV7MRJ6"/>
<protein>
    <submittedName>
        <fullName evidence="1">Uncharacterized protein</fullName>
    </submittedName>
</protein>
<gene>
    <name evidence="1" type="ORF">NDU88_001009</name>
</gene>
<sequence>MSVFKNALAKKCEYLGRHCHILLAPTVPPPLTFFYRRQLCLPVPPPGLRGCHAGPIPQPLKNAPRSLITLFLSLGGSLPAEEVAGCKLGGLSLLVPSLWSFRVRTTPETSRNPP</sequence>
<evidence type="ECO:0000313" key="2">
    <source>
        <dbReference type="Proteomes" id="UP001066276"/>
    </source>
</evidence>
<organism evidence="1 2">
    <name type="scientific">Pleurodeles waltl</name>
    <name type="common">Iberian ribbed newt</name>
    <dbReference type="NCBI Taxonomy" id="8319"/>
    <lineage>
        <taxon>Eukaryota</taxon>
        <taxon>Metazoa</taxon>
        <taxon>Chordata</taxon>
        <taxon>Craniata</taxon>
        <taxon>Vertebrata</taxon>
        <taxon>Euteleostomi</taxon>
        <taxon>Amphibia</taxon>
        <taxon>Batrachia</taxon>
        <taxon>Caudata</taxon>
        <taxon>Salamandroidea</taxon>
        <taxon>Salamandridae</taxon>
        <taxon>Pleurodelinae</taxon>
        <taxon>Pleurodeles</taxon>
    </lineage>
</organism>
<keyword evidence="2" id="KW-1185">Reference proteome</keyword>
<dbReference type="Proteomes" id="UP001066276">
    <property type="component" value="Chromosome 9"/>
</dbReference>
<name>A0AAV7MRJ6_PLEWA</name>
<accession>A0AAV7MRJ6</accession>